<evidence type="ECO:0000313" key="1">
    <source>
        <dbReference type="EMBL" id="MDJ1115381.1"/>
    </source>
</evidence>
<reference evidence="1 2" key="1">
    <citation type="submission" date="2023-05" db="EMBL/GenBank/DDBJ databases">
        <title>Microbacterium dauci sp.nov., Isolated from Carrot Rhizosphere Soil.</title>
        <authorList>
            <person name="Xiao Z."/>
            <person name="Zheng J."/>
        </authorList>
    </citation>
    <scope>NUCLEOTIDE SEQUENCE [LARGE SCALE GENOMIC DNA]</scope>
    <source>
        <strain evidence="1 2">LX3-4</strain>
    </source>
</reference>
<gene>
    <name evidence="1" type="ORF">QNI14_13085</name>
</gene>
<protein>
    <submittedName>
        <fullName evidence="1">Uncharacterized protein</fullName>
    </submittedName>
</protein>
<dbReference type="RefSeq" id="WP_283717059.1">
    <property type="nucleotide sequence ID" value="NZ_JASJND010000007.1"/>
</dbReference>
<dbReference type="EMBL" id="JASJND010000007">
    <property type="protein sequence ID" value="MDJ1115381.1"/>
    <property type="molecule type" value="Genomic_DNA"/>
</dbReference>
<accession>A0ABT6ZHE9</accession>
<dbReference type="Proteomes" id="UP001321481">
    <property type="component" value="Unassembled WGS sequence"/>
</dbReference>
<name>A0ABT6ZHE9_9MICO</name>
<organism evidence="1 2">
    <name type="scientific">Microbacterium dauci</name>
    <dbReference type="NCBI Taxonomy" id="3048008"/>
    <lineage>
        <taxon>Bacteria</taxon>
        <taxon>Bacillati</taxon>
        <taxon>Actinomycetota</taxon>
        <taxon>Actinomycetes</taxon>
        <taxon>Micrococcales</taxon>
        <taxon>Microbacteriaceae</taxon>
        <taxon>Microbacterium</taxon>
    </lineage>
</organism>
<keyword evidence="2" id="KW-1185">Reference proteome</keyword>
<sequence>MSYQDRVTFHCFDILVALQSDDDEAHTAADERLKASDVHPVHVAVKFAGMVEASIPAERRAAWHKYIVDQLEAARLLAAADLPPEKDDPLGP</sequence>
<proteinExistence type="predicted"/>
<evidence type="ECO:0000313" key="2">
    <source>
        <dbReference type="Proteomes" id="UP001321481"/>
    </source>
</evidence>
<comment type="caution">
    <text evidence="1">The sequence shown here is derived from an EMBL/GenBank/DDBJ whole genome shotgun (WGS) entry which is preliminary data.</text>
</comment>